<reference evidence="2" key="1">
    <citation type="submission" date="2018-11" db="EMBL/GenBank/DDBJ databases">
        <authorList>
            <consortium name="Pathogen Informatics"/>
        </authorList>
    </citation>
    <scope>NUCLEOTIDE SEQUENCE</scope>
</reference>
<accession>A0A448WLE8</accession>
<sequence>MHLIKRGLCVYIQELSDQFVSHFLPLRPQSALQSFGRPGGKQLAIHSSSVLTSLQSRLARVSTAFKTVLERRSESLKAQARRRGHYLDSGSAPDNASLEAELGSATVPAPPLMPTSTVMPSILLQVGHFHPNPS</sequence>
<evidence type="ECO:0000313" key="2">
    <source>
        <dbReference type="EMBL" id="VEL14734.1"/>
    </source>
</evidence>
<gene>
    <name evidence="2" type="ORF">PXEA_LOCUS8174</name>
</gene>
<comment type="caution">
    <text evidence="2">The sequence shown here is derived from an EMBL/GenBank/DDBJ whole genome shotgun (WGS) entry which is preliminary data.</text>
</comment>
<feature type="region of interest" description="Disordered" evidence="1">
    <location>
        <begin position="79"/>
        <end position="103"/>
    </location>
</feature>
<proteinExistence type="predicted"/>
<dbReference type="Proteomes" id="UP000784294">
    <property type="component" value="Unassembled WGS sequence"/>
</dbReference>
<dbReference type="AlphaFoldDB" id="A0A448WLE8"/>
<protein>
    <submittedName>
        <fullName evidence="2">Uncharacterized protein</fullName>
    </submittedName>
</protein>
<dbReference type="Gene3D" id="1.20.58.70">
    <property type="match status" value="1"/>
</dbReference>
<name>A0A448WLE8_9PLAT</name>
<dbReference type="OrthoDB" id="421009at2759"/>
<dbReference type="EMBL" id="CAAALY010022152">
    <property type="protein sequence ID" value="VEL14734.1"/>
    <property type="molecule type" value="Genomic_DNA"/>
</dbReference>
<evidence type="ECO:0000256" key="1">
    <source>
        <dbReference type="SAM" id="MobiDB-lite"/>
    </source>
</evidence>
<organism evidence="2 3">
    <name type="scientific">Protopolystoma xenopodis</name>
    <dbReference type="NCBI Taxonomy" id="117903"/>
    <lineage>
        <taxon>Eukaryota</taxon>
        <taxon>Metazoa</taxon>
        <taxon>Spiralia</taxon>
        <taxon>Lophotrochozoa</taxon>
        <taxon>Platyhelminthes</taxon>
        <taxon>Monogenea</taxon>
        <taxon>Polyopisthocotylea</taxon>
        <taxon>Polystomatidea</taxon>
        <taxon>Polystomatidae</taxon>
        <taxon>Protopolystoma</taxon>
    </lineage>
</organism>
<evidence type="ECO:0000313" key="3">
    <source>
        <dbReference type="Proteomes" id="UP000784294"/>
    </source>
</evidence>
<keyword evidence="3" id="KW-1185">Reference proteome</keyword>